<accession>D0LND0</accession>
<name>D0LND0_HALO1</name>
<proteinExistence type="predicted"/>
<dbReference type="Proteomes" id="UP000001880">
    <property type="component" value="Chromosome"/>
</dbReference>
<reference evidence="4 5" key="1">
    <citation type="journal article" date="2010" name="Stand. Genomic Sci.">
        <title>Complete genome sequence of Haliangium ochraceum type strain (SMP-2).</title>
        <authorList>
            <consortium name="US DOE Joint Genome Institute (JGI-PGF)"/>
            <person name="Ivanova N."/>
            <person name="Daum C."/>
            <person name="Lang E."/>
            <person name="Abt B."/>
            <person name="Kopitz M."/>
            <person name="Saunders E."/>
            <person name="Lapidus A."/>
            <person name="Lucas S."/>
            <person name="Glavina Del Rio T."/>
            <person name="Nolan M."/>
            <person name="Tice H."/>
            <person name="Copeland A."/>
            <person name="Cheng J.F."/>
            <person name="Chen F."/>
            <person name="Bruce D."/>
            <person name="Goodwin L."/>
            <person name="Pitluck S."/>
            <person name="Mavromatis K."/>
            <person name="Pati A."/>
            <person name="Mikhailova N."/>
            <person name="Chen A."/>
            <person name="Palaniappan K."/>
            <person name="Land M."/>
            <person name="Hauser L."/>
            <person name="Chang Y.J."/>
            <person name="Jeffries C.D."/>
            <person name="Detter J.C."/>
            <person name="Brettin T."/>
            <person name="Rohde M."/>
            <person name="Goker M."/>
            <person name="Bristow J."/>
            <person name="Markowitz V."/>
            <person name="Eisen J.A."/>
            <person name="Hugenholtz P."/>
            <person name="Kyrpides N.C."/>
            <person name="Klenk H.P."/>
        </authorList>
    </citation>
    <scope>NUCLEOTIDE SEQUENCE [LARGE SCALE GENOMIC DNA]</scope>
    <source>
        <strain evidence="5">DSM 14365 / CIP 107738 / JCM 11303 / AJ 13395 / SMP-2</strain>
    </source>
</reference>
<feature type="region of interest" description="Disordered" evidence="2">
    <location>
        <begin position="132"/>
        <end position="152"/>
    </location>
</feature>
<dbReference type="SMART" id="SM00530">
    <property type="entry name" value="HTH_XRE"/>
    <property type="match status" value="1"/>
</dbReference>
<dbReference type="STRING" id="502025.Hoch_2780"/>
<dbReference type="Gene3D" id="1.10.260.40">
    <property type="entry name" value="lambda repressor-like DNA-binding domains"/>
    <property type="match status" value="1"/>
</dbReference>
<gene>
    <name evidence="4" type="ordered locus">Hoch_2780</name>
</gene>
<organism evidence="4 5">
    <name type="scientific">Haliangium ochraceum (strain DSM 14365 / JCM 11303 / SMP-2)</name>
    <dbReference type="NCBI Taxonomy" id="502025"/>
    <lineage>
        <taxon>Bacteria</taxon>
        <taxon>Pseudomonadati</taxon>
        <taxon>Myxococcota</taxon>
        <taxon>Polyangia</taxon>
        <taxon>Haliangiales</taxon>
        <taxon>Kofleriaceae</taxon>
        <taxon>Haliangium</taxon>
    </lineage>
</organism>
<dbReference type="KEGG" id="hoh:Hoch_2780"/>
<feature type="compositionally biased region" description="Low complexity" evidence="2">
    <location>
        <begin position="132"/>
        <end position="142"/>
    </location>
</feature>
<dbReference type="PANTHER" id="PTHR46558:SF4">
    <property type="entry name" value="DNA-BIDING PHAGE PROTEIN"/>
    <property type="match status" value="1"/>
</dbReference>
<evidence type="ECO:0000313" key="5">
    <source>
        <dbReference type="Proteomes" id="UP000001880"/>
    </source>
</evidence>
<dbReference type="HOGENOM" id="CLU_1719806_0_0_7"/>
<dbReference type="EMBL" id="CP001804">
    <property type="protein sequence ID" value="ACY15307.1"/>
    <property type="molecule type" value="Genomic_DNA"/>
</dbReference>
<evidence type="ECO:0000313" key="4">
    <source>
        <dbReference type="EMBL" id="ACY15307.1"/>
    </source>
</evidence>
<dbReference type="AlphaFoldDB" id="D0LND0"/>
<dbReference type="OrthoDB" id="5511017at2"/>
<sequence length="152" mass="17013">MSNAPDENERLRALFLQRLPPVLTEARMERGWTQADVAEQLGVSLAYYGRIERGDHVPSFLMTVKLARLFALSLDGLLDPEGWRVPATQPHAVQLDEEPKAMRRLRRRVRNASPRALRIVEEVLDKLAAHSTDAAAVSRAAAEPGQRGTEPR</sequence>
<dbReference type="SUPFAM" id="SSF47413">
    <property type="entry name" value="lambda repressor-like DNA-binding domains"/>
    <property type="match status" value="1"/>
</dbReference>
<dbReference type="PANTHER" id="PTHR46558">
    <property type="entry name" value="TRACRIPTIONAL REGULATORY PROTEIN-RELATED-RELATED"/>
    <property type="match status" value="1"/>
</dbReference>
<evidence type="ECO:0000256" key="1">
    <source>
        <dbReference type="ARBA" id="ARBA00023125"/>
    </source>
</evidence>
<dbReference type="InterPro" id="IPR010982">
    <property type="entry name" value="Lambda_DNA-bd_dom_sf"/>
</dbReference>
<keyword evidence="1" id="KW-0238">DNA-binding</keyword>
<dbReference type="PROSITE" id="PS50943">
    <property type="entry name" value="HTH_CROC1"/>
    <property type="match status" value="1"/>
</dbReference>
<dbReference type="InterPro" id="IPR001387">
    <property type="entry name" value="Cro/C1-type_HTH"/>
</dbReference>
<keyword evidence="5" id="KW-1185">Reference proteome</keyword>
<feature type="domain" description="HTH cro/C1-type" evidence="3">
    <location>
        <begin position="23"/>
        <end position="77"/>
    </location>
</feature>
<dbReference type="eggNOG" id="COG1476">
    <property type="taxonomic scope" value="Bacteria"/>
</dbReference>
<protein>
    <submittedName>
        <fullName evidence="4">Transcriptional regulator, XRE family</fullName>
    </submittedName>
</protein>
<dbReference type="GO" id="GO:0003677">
    <property type="term" value="F:DNA binding"/>
    <property type="evidence" value="ECO:0007669"/>
    <property type="project" value="UniProtKB-KW"/>
</dbReference>
<evidence type="ECO:0000256" key="2">
    <source>
        <dbReference type="SAM" id="MobiDB-lite"/>
    </source>
</evidence>
<evidence type="ECO:0000259" key="3">
    <source>
        <dbReference type="PROSITE" id="PS50943"/>
    </source>
</evidence>
<dbReference type="RefSeq" id="WP_012827915.1">
    <property type="nucleotide sequence ID" value="NC_013440.1"/>
</dbReference>
<dbReference type="Pfam" id="PF01381">
    <property type="entry name" value="HTH_3"/>
    <property type="match status" value="1"/>
</dbReference>
<dbReference type="CDD" id="cd00093">
    <property type="entry name" value="HTH_XRE"/>
    <property type="match status" value="1"/>
</dbReference>